<feature type="compositionally biased region" description="Basic and acidic residues" evidence="1">
    <location>
        <begin position="226"/>
        <end position="244"/>
    </location>
</feature>
<accession>A0A8H7XLT1</accession>
<feature type="compositionally biased region" description="Pro residues" evidence="1">
    <location>
        <begin position="692"/>
        <end position="722"/>
    </location>
</feature>
<proteinExistence type="predicted"/>
<dbReference type="EMBL" id="JAFIQS010000022">
    <property type="protein sequence ID" value="KAG5161970.1"/>
    <property type="molecule type" value="Genomic_DNA"/>
</dbReference>
<feature type="compositionally biased region" description="Acidic residues" evidence="1">
    <location>
        <begin position="332"/>
        <end position="348"/>
    </location>
</feature>
<dbReference type="GO" id="GO:0036297">
    <property type="term" value="P:interstrand cross-link repair"/>
    <property type="evidence" value="ECO:0007669"/>
    <property type="project" value="TreeGrafter"/>
</dbReference>
<feature type="compositionally biased region" description="Basic residues" evidence="1">
    <location>
        <begin position="142"/>
        <end position="151"/>
    </location>
</feature>
<feature type="compositionally biased region" description="Basic and acidic residues" evidence="1">
    <location>
        <begin position="152"/>
        <end position="218"/>
    </location>
</feature>
<dbReference type="InterPro" id="IPR052003">
    <property type="entry name" value="HR_DNA-Binding_Protein"/>
</dbReference>
<name>A0A8H7XLT1_PSICU</name>
<protein>
    <submittedName>
        <fullName evidence="2">Uncharacterized protein</fullName>
    </submittedName>
</protein>
<dbReference type="GO" id="GO:0000724">
    <property type="term" value="P:double-strand break repair via homologous recombination"/>
    <property type="evidence" value="ECO:0007669"/>
    <property type="project" value="TreeGrafter"/>
</dbReference>
<sequence length="838" mass="93344">MASSSSTTATFAQRLADWEKTFTECYRNGESAFNAQLEQLYRDLVPLCQEHVRDAANFRLVDYVASPVVYSYKTSQGKDGKQVARFEVDWANLHHQVANFKAYQQGQEAQRKRREEEEQEKRREKEEQEEEERQRVEERRKREVRRKREEKKKREEEEERQREEEEERQREEERRKREEEKQKVEERRKEERRKREQERKTREQERQKAEERRKREQEQEQETDEERNKEETEKRRAEKGKGKAVEPPVEDGPVTDAHKDKGKRKAADPVESIQLAPADYRGPRTRKGEIIPHITASNMPGHPAYREKLERLAKSKQGKFKSKAIIGSHTDEDADADVDEDDEGDDQEAPPTTPTRKMLTRSAKKDANQDNIPPIRKARSRSEKARQVPEGMVDMVERCTGCTKFKVPCHVKGETGTEPLVPVKHQSCESCKSRKIHCSFYPGRFYPGRNTVAGQFNLSTPLGSYGEVLKLEEGEDVPAKGKAGEGSFPEDVGELLVQLFERQGRLMERMDGLSASMTAINARIATFAETNLAVEKRMKTVEDSFQELKAEWTTAKEQVAGNTSLSVTMFNNIKQAIQDVQYVVGVLLEQDEQRNPAPKQAAEPSKTEVEQESGPSRTREPTSAPQSPSPPPPPAPLPSPPPPPAAPILPSPPPPPPAPVLPSPPPPPPAPVFPAVSAPPTELFLPGSTPEAPSPPPAGRPSLPPVPPVLSLSPPPPLPAPRPRSSTSKAAPLSKGAPSSKAAPSSSSKAGPSSKAKPLSKAKPSSKAGPSGNGHSSELSDPSDSDEVEIVEEDVEIVASTLPASNIATKTRAGRKRKAETTLAEASRSPKKPKAQKK</sequence>
<dbReference type="GO" id="GO:0003690">
    <property type="term" value="F:double-stranded DNA binding"/>
    <property type="evidence" value="ECO:0007669"/>
    <property type="project" value="TreeGrafter"/>
</dbReference>
<feature type="compositionally biased region" description="Basic and acidic residues" evidence="1">
    <location>
        <begin position="304"/>
        <end position="313"/>
    </location>
</feature>
<gene>
    <name evidence="2" type="ORF">JR316_013104</name>
</gene>
<feature type="compositionally biased region" description="Low complexity" evidence="1">
    <location>
        <begin position="673"/>
        <end position="691"/>
    </location>
</feature>
<organism evidence="2">
    <name type="scientific">Psilocybe cubensis</name>
    <name type="common">Psychedelic mushroom</name>
    <name type="synonym">Stropharia cubensis</name>
    <dbReference type="NCBI Taxonomy" id="181762"/>
    <lineage>
        <taxon>Eukaryota</taxon>
        <taxon>Fungi</taxon>
        <taxon>Dikarya</taxon>
        <taxon>Basidiomycota</taxon>
        <taxon>Agaricomycotina</taxon>
        <taxon>Agaricomycetes</taxon>
        <taxon>Agaricomycetidae</taxon>
        <taxon>Agaricales</taxon>
        <taxon>Agaricineae</taxon>
        <taxon>Strophariaceae</taxon>
        <taxon>Psilocybe</taxon>
    </lineage>
</organism>
<feature type="compositionally biased region" description="Pro residues" evidence="1">
    <location>
        <begin position="627"/>
        <end position="672"/>
    </location>
</feature>
<feature type="compositionally biased region" description="Low complexity" evidence="1">
    <location>
        <begin position="723"/>
        <end position="780"/>
    </location>
</feature>
<feature type="compositionally biased region" description="Basic and acidic residues" evidence="1">
    <location>
        <begin position="109"/>
        <end position="141"/>
    </location>
</feature>
<dbReference type="PANTHER" id="PTHR15361">
    <property type="entry name" value="RAD51/NUKS-INTERACTING PROTEIN"/>
    <property type="match status" value="1"/>
</dbReference>
<dbReference type="GO" id="GO:0003697">
    <property type="term" value="F:single-stranded DNA binding"/>
    <property type="evidence" value="ECO:0007669"/>
    <property type="project" value="TreeGrafter"/>
</dbReference>
<feature type="region of interest" description="Disordered" evidence="1">
    <location>
        <begin position="102"/>
        <end position="388"/>
    </location>
</feature>
<dbReference type="PANTHER" id="PTHR15361:SF5">
    <property type="entry name" value="C3H1-TYPE DOMAIN-CONTAINING PROTEIN"/>
    <property type="match status" value="1"/>
</dbReference>
<feature type="region of interest" description="Disordered" evidence="1">
    <location>
        <begin position="593"/>
        <end position="838"/>
    </location>
</feature>
<reference evidence="2" key="1">
    <citation type="submission" date="2021-02" db="EMBL/GenBank/DDBJ databases">
        <title>Psilocybe cubensis genome.</title>
        <authorList>
            <person name="Mckernan K.J."/>
            <person name="Crawford S."/>
            <person name="Trippe A."/>
            <person name="Kane L.T."/>
            <person name="Mclaughlin S."/>
        </authorList>
    </citation>
    <scope>NUCLEOTIDE SEQUENCE [LARGE SCALE GENOMIC DNA]</scope>
    <source>
        <strain evidence="2">MGC-MH-2018</strain>
    </source>
</reference>
<feature type="compositionally biased region" description="Acidic residues" evidence="1">
    <location>
        <begin position="781"/>
        <end position="796"/>
    </location>
</feature>
<dbReference type="AlphaFoldDB" id="A0A8H7XLT1"/>
<feature type="compositionally biased region" description="Basic residues" evidence="1">
    <location>
        <begin position="829"/>
        <end position="838"/>
    </location>
</feature>
<comment type="caution">
    <text evidence="2">The sequence shown here is derived from an EMBL/GenBank/DDBJ whole genome shotgun (WGS) entry which is preliminary data.</text>
</comment>
<evidence type="ECO:0000313" key="2">
    <source>
        <dbReference type="EMBL" id="KAG5161970.1"/>
    </source>
</evidence>
<evidence type="ECO:0000256" key="1">
    <source>
        <dbReference type="SAM" id="MobiDB-lite"/>
    </source>
</evidence>